<accession>A0A8X6TJI8</accession>
<gene>
    <name evidence="1" type="primary">X975_09842</name>
    <name evidence="1" type="ORF">NPIL_268602</name>
</gene>
<organism evidence="1 2">
    <name type="scientific">Nephila pilipes</name>
    <name type="common">Giant wood spider</name>
    <name type="synonym">Nephila maculata</name>
    <dbReference type="NCBI Taxonomy" id="299642"/>
    <lineage>
        <taxon>Eukaryota</taxon>
        <taxon>Metazoa</taxon>
        <taxon>Ecdysozoa</taxon>
        <taxon>Arthropoda</taxon>
        <taxon>Chelicerata</taxon>
        <taxon>Arachnida</taxon>
        <taxon>Araneae</taxon>
        <taxon>Araneomorphae</taxon>
        <taxon>Entelegynae</taxon>
        <taxon>Araneoidea</taxon>
        <taxon>Nephilidae</taxon>
        <taxon>Nephila</taxon>
    </lineage>
</organism>
<dbReference type="GO" id="GO:0018990">
    <property type="term" value="P:ecdysis, chitin-based cuticle"/>
    <property type="evidence" value="ECO:0007669"/>
    <property type="project" value="InterPro"/>
</dbReference>
<evidence type="ECO:0000313" key="2">
    <source>
        <dbReference type="Proteomes" id="UP000887013"/>
    </source>
</evidence>
<protein>
    <submittedName>
        <fullName evidence="1">Eclosion hormone</fullName>
    </submittedName>
</protein>
<dbReference type="Pfam" id="PF04736">
    <property type="entry name" value="Eclosion"/>
    <property type="match status" value="1"/>
</dbReference>
<evidence type="ECO:0000313" key="1">
    <source>
        <dbReference type="EMBL" id="GFT17287.1"/>
    </source>
</evidence>
<dbReference type="OrthoDB" id="6432957at2759"/>
<dbReference type="Proteomes" id="UP000887013">
    <property type="component" value="Unassembled WGS sequence"/>
</dbReference>
<dbReference type="EMBL" id="BMAW01058645">
    <property type="protein sequence ID" value="GFT17287.1"/>
    <property type="molecule type" value="Genomic_DNA"/>
</dbReference>
<dbReference type="GO" id="GO:0007218">
    <property type="term" value="P:neuropeptide signaling pathway"/>
    <property type="evidence" value="ECO:0007669"/>
    <property type="project" value="InterPro"/>
</dbReference>
<keyword evidence="2" id="KW-1185">Reference proteome</keyword>
<name>A0A8X6TJI8_NEPPI</name>
<comment type="caution">
    <text evidence="1">The sequence shown here is derived from an EMBL/GenBank/DDBJ whole genome shotgun (WGS) entry which is preliminary data.</text>
</comment>
<sequence>MGCILNVCERNPERNDKRNVMSSTNIKTTPVKHESDFNCEMKVSQRNEYSAPRRTTVVHTVARTAARYRVNLNSGNTTRVVQYSTATATELHFFYLRRMQCCRVMLLLLIALLKIMHECSGRSPTWMCINNCAQCKRTYGAFFEGQRCAESCIKYRGLLMPDCNEISTISSFLNKLE</sequence>
<dbReference type="GO" id="GO:0008255">
    <property type="term" value="F:ecdysis-triggering hormone activity"/>
    <property type="evidence" value="ECO:0007669"/>
    <property type="project" value="InterPro"/>
</dbReference>
<dbReference type="AlphaFoldDB" id="A0A8X6TJI8"/>
<dbReference type="InterPro" id="IPR006825">
    <property type="entry name" value="Eclosion"/>
</dbReference>
<proteinExistence type="predicted"/>
<reference evidence="1" key="1">
    <citation type="submission" date="2020-08" db="EMBL/GenBank/DDBJ databases">
        <title>Multicomponent nature underlies the extraordinary mechanical properties of spider dragline silk.</title>
        <authorList>
            <person name="Kono N."/>
            <person name="Nakamura H."/>
            <person name="Mori M."/>
            <person name="Yoshida Y."/>
            <person name="Ohtoshi R."/>
            <person name="Malay A.D."/>
            <person name="Moran D.A.P."/>
            <person name="Tomita M."/>
            <person name="Numata K."/>
            <person name="Arakawa K."/>
        </authorList>
    </citation>
    <scope>NUCLEOTIDE SEQUENCE</scope>
</reference>